<feature type="transmembrane region" description="Helical" evidence="6">
    <location>
        <begin position="134"/>
        <end position="161"/>
    </location>
</feature>
<comment type="subcellular location">
    <subcellularLocation>
        <location evidence="6">Cell membrane</location>
        <topology evidence="6">Multi-pass membrane protein</topology>
    </subcellularLocation>
    <subcellularLocation>
        <location evidence="1">Membrane</location>
        <topology evidence="1">Multi-pass membrane protein</topology>
    </subcellularLocation>
</comment>
<organism evidence="8 9">
    <name type="scientific">Actinomadura chibensis</name>
    <dbReference type="NCBI Taxonomy" id="392828"/>
    <lineage>
        <taxon>Bacteria</taxon>
        <taxon>Bacillati</taxon>
        <taxon>Actinomycetota</taxon>
        <taxon>Actinomycetes</taxon>
        <taxon>Streptosporangiales</taxon>
        <taxon>Thermomonosporaceae</taxon>
        <taxon>Actinomadura</taxon>
    </lineage>
</organism>
<keyword evidence="4 6" id="KW-0472">Membrane</keyword>
<evidence type="ECO:0000256" key="1">
    <source>
        <dbReference type="ARBA" id="ARBA00004141"/>
    </source>
</evidence>
<keyword evidence="6" id="KW-0813">Transport</keyword>
<evidence type="ECO:0000313" key="9">
    <source>
        <dbReference type="Proteomes" id="UP000323380"/>
    </source>
</evidence>
<dbReference type="PROSITE" id="PS51012">
    <property type="entry name" value="ABC_TM2"/>
    <property type="match status" value="1"/>
</dbReference>
<dbReference type="InterPro" id="IPR051784">
    <property type="entry name" value="Nod_factor_ABC_transporter"/>
</dbReference>
<reference evidence="8 9" key="1">
    <citation type="submission" date="2019-08" db="EMBL/GenBank/DDBJ databases">
        <title>Actinomadura sp. nov. CYP1-5 isolated from mountain soil.</title>
        <authorList>
            <person name="Songsumanus A."/>
            <person name="Kuncharoen N."/>
            <person name="Kudo T."/>
            <person name="Yuki M."/>
            <person name="Igarashi Y."/>
            <person name="Tanasupawat S."/>
        </authorList>
    </citation>
    <scope>NUCLEOTIDE SEQUENCE [LARGE SCALE GENOMIC DNA]</scope>
    <source>
        <strain evidence="8 9">JCM 14158</strain>
    </source>
</reference>
<keyword evidence="6" id="KW-1003">Cell membrane</keyword>
<dbReference type="PRINTS" id="PR00164">
    <property type="entry name" value="ABC2TRNSPORT"/>
</dbReference>
<gene>
    <name evidence="8" type="ORF">FXF69_14120</name>
</gene>
<dbReference type="InterPro" id="IPR047817">
    <property type="entry name" value="ABC2_TM_bact-type"/>
</dbReference>
<sequence>MTSPSFAVLERHLLIHRRVWTSTALTSLCVPLLFLLSLGVGVGGRIGSVDGVPYKAWIAVPLLASTAFQQAAQESTFRLFNDLNTTRVIDAMATTPAGVRAIVLGRLLFIVVRVGAGAVGFLVIAGLFGGIRSWWIVAAPPVVVALTAATALPLTALTSVIKDDTYMPAVSRFVTIPLVLLSGIFFSIANAPGWVRPVVYASPLWHGVELIRGAALGHAPEWPVWAHLAVLAAWSALGYFLAAKVLNRRLYDGRN</sequence>
<evidence type="ECO:0000256" key="3">
    <source>
        <dbReference type="ARBA" id="ARBA00022989"/>
    </source>
</evidence>
<dbReference type="PANTHER" id="PTHR43229:SF2">
    <property type="entry name" value="NODULATION PROTEIN J"/>
    <property type="match status" value="1"/>
</dbReference>
<dbReference type="GO" id="GO:0140359">
    <property type="term" value="F:ABC-type transporter activity"/>
    <property type="evidence" value="ECO:0007669"/>
    <property type="project" value="InterPro"/>
</dbReference>
<evidence type="ECO:0000256" key="2">
    <source>
        <dbReference type="ARBA" id="ARBA00022692"/>
    </source>
</evidence>
<keyword evidence="9" id="KW-1185">Reference proteome</keyword>
<evidence type="ECO:0000256" key="6">
    <source>
        <dbReference type="RuleBase" id="RU361157"/>
    </source>
</evidence>
<dbReference type="RefSeq" id="WP_067892259.1">
    <property type="nucleotide sequence ID" value="NZ_VSFG01000002.1"/>
</dbReference>
<keyword evidence="5" id="KW-0046">Antibiotic resistance</keyword>
<dbReference type="AlphaFoldDB" id="A0A5D0NP96"/>
<dbReference type="InterPro" id="IPR013525">
    <property type="entry name" value="ABC2_TM"/>
</dbReference>
<keyword evidence="2 6" id="KW-0812">Transmembrane</keyword>
<comment type="caution">
    <text evidence="8">The sequence shown here is derived from an EMBL/GenBank/DDBJ whole genome shotgun (WGS) entry which is preliminary data.</text>
</comment>
<dbReference type="PIRSF" id="PIRSF006648">
    <property type="entry name" value="DrrB"/>
    <property type="match status" value="1"/>
</dbReference>
<dbReference type="STRING" id="1220554.GCA_001552135_03443"/>
<feature type="domain" description="ABC transmembrane type-2" evidence="7">
    <location>
        <begin position="22"/>
        <end position="249"/>
    </location>
</feature>
<feature type="transmembrane region" description="Helical" evidence="6">
    <location>
        <begin position="224"/>
        <end position="246"/>
    </location>
</feature>
<keyword evidence="3 6" id="KW-1133">Transmembrane helix</keyword>
<dbReference type="Pfam" id="PF01061">
    <property type="entry name" value="ABC2_membrane"/>
    <property type="match status" value="1"/>
</dbReference>
<dbReference type="PANTHER" id="PTHR43229">
    <property type="entry name" value="NODULATION PROTEIN J"/>
    <property type="match status" value="1"/>
</dbReference>
<name>A0A5D0NP96_9ACTN</name>
<comment type="similarity">
    <text evidence="6">Belongs to the ABC-2 integral membrane protein family.</text>
</comment>
<accession>A0A5D0NP96</accession>
<evidence type="ECO:0000256" key="4">
    <source>
        <dbReference type="ARBA" id="ARBA00023136"/>
    </source>
</evidence>
<comment type="caution">
    <text evidence="6">Lacks conserved residue(s) required for the propagation of feature annotation.</text>
</comment>
<dbReference type="Proteomes" id="UP000323380">
    <property type="component" value="Unassembled WGS sequence"/>
</dbReference>
<evidence type="ECO:0000313" key="8">
    <source>
        <dbReference type="EMBL" id="TYB46390.1"/>
    </source>
</evidence>
<dbReference type="GO" id="GO:0043190">
    <property type="term" value="C:ATP-binding cassette (ABC) transporter complex"/>
    <property type="evidence" value="ECO:0007669"/>
    <property type="project" value="InterPro"/>
</dbReference>
<evidence type="ECO:0000256" key="5">
    <source>
        <dbReference type="ARBA" id="ARBA00023251"/>
    </source>
</evidence>
<dbReference type="GO" id="GO:0046677">
    <property type="term" value="P:response to antibiotic"/>
    <property type="evidence" value="ECO:0007669"/>
    <property type="project" value="UniProtKB-KW"/>
</dbReference>
<evidence type="ECO:0000259" key="7">
    <source>
        <dbReference type="PROSITE" id="PS51012"/>
    </source>
</evidence>
<protein>
    <recommendedName>
        <fullName evidence="6">Transport permease protein</fullName>
    </recommendedName>
</protein>
<dbReference type="EMBL" id="VSFG01000002">
    <property type="protein sequence ID" value="TYB46390.1"/>
    <property type="molecule type" value="Genomic_DNA"/>
</dbReference>
<feature type="transmembrane region" description="Helical" evidence="6">
    <location>
        <begin position="173"/>
        <end position="195"/>
    </location>
</feature>
<feature type="transmembrane region" description="Helical" evidence="6">
    <location>
        <begin position="107"/>
        <end position="128"/>
    </location>
</feature>
<dbReference type="InterPro" id="IPR000412">
    <property type="entry name" value="ABC_2_transport"/>
</dbReference>
<proteinExistence type="inferred from homology"/>
<feature type="transmembrane region" description="Helical" evidence="6">
    <location>
        <begin position="20"/>
        <end position="40"/>
    </location>
</feature>